<sequence>MTEERDEVPLLPSLATDRRLDAQLRDSLRILRDQAEDAELRERIADVLAGRTSLRALARSPEFEAFVTPLARRGWQAWEQMAEDEREQLTEDARTHLDPWG</sequence>
<protein>
    <submittedName>
        <fullName evidence="1">Uncharacterized protein</fullName>
    </submittedName>
</protein>
<name>A0A2T8F971_9ACTN</name>
<accession>A0A2T8F971</accession>
<comment type="caution">
    <text evidence="1">The sequence shown here is derived from an EMBL/GenBank/DDBJ whole genome shotgun (WGS) entry which is preliminary data.</text>
</comment>
<gene>
    <name evidence="1" type="ORF">DDE18_12320</name>
</gene>
<keyword evidence="2" id="KW-1185">Reference proteome</keyword>
<dbReference type="RefSeq" id="WP_116572580.1">
    <property type="nucleotide sequence ID" value="NZ_QDGZ01000005.1"/>
</dbReference>
<reference evidence="1 2" key="1">
    <citation type="submission" date="2018-04" db="EMBL/GenBank/DDBJ databases">
        <title>Genome of Nocardioides gansuensis WSJ-1.</title>
        <authorList>
            <person name="Wu S."/>
            <person name="Wang G."/>
        </authorList>
    </citation>
    <scope>NUCLEOTIDE SEQUENCE [LARGE SCALE GENOMIC DNA]</scope>
    <source>
        <strain evidence="1 2">WSJ-1</strain>
    </source>
</reference>
<dbReference type="EMBL" id="QDGZ01000005">
    <property type="protein sequence ID" value="PVG82276.1"/>
    <property type="molecule type" value="Genomic_DNA"/>
</dbReference>
<evidence type="ECO:0000313" key="1">
    <source>
        <dbReference type="EMBL" id="PVG82276.1"/>
    </source>
</evidence>
<dbReference type="Proteomes" id="UP000246018">
    <property type="component" value="Unassembled WGS sequence"/>
</dbReference>
<dbReference type="AlphaFoldDB" id="A0A2T8F971"/>
<proteinExistence type="predicted"/>
<evidence type="ECO:0000313" key="2">
    <source>
        <dbReference type="Proteomes" id="UP000246018"/>
    </source>
</evidence>
<organism evidence="1 2">
    <name type="scientific">Nocardioides gansuensis</name>
    <dbReference type="NCBI Taxonomy" id="2138300"/>
    <lineage>
        <taxon>Bacteria</taxon>
        <taxon>Bacillati</taxon>
        <taxon>Actinomycetota</taxon>
        <taxon>Actinomycetes</taxon>
        <taxon>Propionibacteriales</taxon>
        <taxon>Nocardioidaceae</taxon>
        <taxon>Nocardioides</taxon>
    </lineage>
</organism>
<dbReference type="OrthoDB" id="4558119at2"/>